<feature type="non-terminal residue" evidence="1">
    <location>
        <position position="1"/>
    </location>
</feature>
<comment type="caution">
    <text evidence="1">The sequence shown here is derived from an EMBL/GenBank/DDBJ whole genome shotgun (WGS) entry which is preliminary data.</text>
</comment>
<sequence length="58" mass="6840">DEVQESLINLFKNGHLPSSVLHEYEDILHLSMTNEHELLEIFANWAYNPGYNYMAKLF</sequence>
<name>A0ABN7W9G5_GIGMA</name>
<organism evidence="1 2">
    <name type="scientific">Gigaspora margarita</name>
    <dbReference type="NCBI Taxonomy" id="4874"/>
    <lineage>
        <taxon>Eukaryota</taxon>
        <taxon>Fungi</taxon>
        <taxon>Fungi incertae sedis</taxon>
        <taxon>Mucoromycota</taxon>
        <taxon>Glomeromycotina</taxon>
        <taxon>Glomeromycetes</taxon>
        <taxon>Diversisporales</taxon>
        <taxon>Gigasporaceae</taxon>
        <taxon>Gigaspora</taxon>
    </lineage>
</organism>
<accession>A0ABN7W9G5</accession>
<proteinExistence type="predicted"/>
<reference evidence="1 2" key="1">
    <citation type="submission" date="2021-06" db="EMBL/GenBank/DDBJ databases">
        <authorList>
            <person name="Kallberg Y."/>
            <person name="Tangrot J."/>
            <person name="Rosling A."/>
        </authorList>
    </citation>
    <scope>NUCLEOTIDE SEQUENCE [LARGE SCALE GENOMIC DNA]</scope>
    <source>
        <strain evidence="1 2">120-4 pot B 10/14</strain>
    </source>
</reference>
<evidence type="ECO:0000313" key="1">
    <source>
        <dbReference type="EMBL" id="CAG8820163.1"/>
    </source>
</evidence>
<protein>
    <submittedName>
        <fullName evidence="1">31973_t:CDS:1</fullName>
    </submittedName>
</protein>
<dbReference type="EMBL" id="CAJVQB010033708">
    <property type="protein sequence ID" value="CAG8820163.1"/>
    <property type="molecule type" value="Genomic_DNA"/>
</dbReference>
<gene>
    <name evidence="1" type="ORF">GMARGA_LOCUS27500</name>
</gene>
<dbReference type="Proteomes" id="UP000789901">
    <property type="component" value="Unassembled WGS sequence"/>
</dbReference>
<evidence type="ECO:0000313" key="2">
    <source>
        <dbReference type="Proteomes" id="UP000789901"/>
    </source>
</evidence>
<keyword evidence="2" id="KW-1185">Reference proteome</keyword>